<evidence type="ECO:0000313" key="2">
    <source>
        <dbReference type="Proteomes" id="UP000594118"/>
    </source>
</evidence>
<accession>A0A7L9WKX9</accession>
<dbReference type="EMBL" id="CP045201">
    <property type="protein sequence ID" value="QOL80046.1"/>
    <property type="molecule type" value="Genomic_DNA"/>
</dbReference>
<organism evidence="1 2">
    <name type="scientific">Pseudooceanicola spongiae</name>
    <dbReference type="NCBI Taxonomy" id="2613965"/>
    <lineage>
        <taxon>Bacteria</taxon>
        <taxon>Pseudomonadati</taxon>
        <taxon>Pseudomonadota</taxon>
        <taxon>Alphaproteobacteria</taxon>
        <taxon>Rhodobacterales</taxon>
        <taxon>Paracoccaceae</taxon>
        <taxon>Pseudooceanicola</taxon>
    </lineage>
</organism>
<keyword evidence="2" id="KW-1185">Reference proteome</keyword>
<proteinExistence type="predicted"/>
<dbReference type="RefSeq" id="WP_193082360.1">
    <property type="nucleotide sequence ID" value="NZ_CP045201.1"/>
</dbReference>
<sequence>MTRTARRPAFTDLPAGTQAALLCKDARFQRFASEQCGYSASFFTEDFTAAWLRDQCNILSRADLHSDAQALARFSILITEFDVWTGKIAAPR</sequence>
<protein>
    <submittedName>
        <fullName evidence="1">Uncharacterized protein</fullName>
    </submittedName>
</protein>
<dbReference type="Proteomes" id="UP000594118">
    <property type="component" value="Chromosome"/>
</dbReference>
<evidence type="ECO:0000313" key="1">
    <source>
        <dbReference type="EMBL" id="QOL80046.1"/>
    </source>
</evidence>
<dbReference type="AlphaFoldDB" id="A0A7L9WKX9"/>
<dbReference type="KEGG" id="pshq:F3W81_03925"/>
<reference evidence="1 2" key="1">
    <citation type="submission" date="2019-10" db="EMBL/GenBank/DDBJ databases">
        <title>Pseudopuniceibacterium sp. HQ09 islated from Antarctica.</title>
        <authorList>
            <person name="Liao L."/>
            <person name="Su S."/>
            <person name="Chen B."/>
            <person name="Yu Y."/>
        </authorList>
    </citation>
    <scope>NUCLEOTIDE SEQUENCE [LARGE SCALE GENOMIC DNA]</scope>
    <source>
        <strain evidence="1 2">HQ09</strain>
    </source>
</reference>
<gene>
    <name evidence="1" type="ORF">F3W81_03925</name>
</gene>
<name>A0A7L9WKX9_9RHOB</name>